<name>A0A9W6WJE2_CANBO</name>
<dbReference type="GO" id="GO:0072546">
    <property type="term" value="C:EMC complex"/>
    <property type="evidence" value="ECO:0007669"/>
    <property type="project" value="UniProtKB-UniRule"/>
</dbReference>
<evidence type="ECO:0000256" key="2">
    <source>
        <dbReference type="RuleBase" id="RU367091"/>
    </source>
</evidence>
<keyword evidence="1" id="KW-0802">TPR repeat</keyword>
<evidence type="ECO:0000313" key="4">
    <source>
        <dbReference type="Proteomes" id="UP001165120"/>
    </source>
</evidence>
<dbReference type="PANTHER" id="PTHR12760">
    <property type="entry name" value="TETRATRICOPEPTIDE REPEAT PROTEIN"/>
    <property type="match status" value="1"/>
</dbReference>
<proteinExistence type="inferred from homology"/>
<keyword evidence="2" id="KW-0472">Membrane</keyword>
<comment type="subunit">
    <text evidence="2">Component of the ER membrane protein complex (EMC).</text>
</comment>
<dbReference type="InterPro" id="IPR011990">
    <property type="entry name" value="TPR-like_helical_dom_sf"/>
</dbReference>
<protein>
    <recommendedName>
        <fullName evidence="2">ER membrane protein complex subunit 2</fullName>
    </recommendedName>
</protein>
<dbReference type="SUPFAM" id="SSF48452">
    <property type="entry name" value="TPR-like"/>
    <property type="match status" value="1"/>
</dbReference>
<comment type="function">
    <text evidence="2">Part of the endoplasmic reticulum membrane protein complex (EMC) that enables the energy-independent insertion into endoplasmic reticulum membranes of newly synthesized membrane proteins.</text>
</comment>
<dbReference type="EMBL" id="BSXN01002082">
    <property type="protein sequence ID" value="GME75520.1"/>
    <property type="molecule type" value="Genomic_DNA"/>
</dbReference>
<dbReference type="Gene3D" id="1.25.40.10">
    <property type="entry name" value="Tetratricopeptide repeat domain"/>
    <property type="match status" value="1"/>
</dbReference>
<dbReference type="InterPro" id="IPR039856">
    <property type="entry name" value="EMC2-like"/>
</dbReference>
<dbReference type="Proteomes" id="UP001165120">
    <property type="component" value="Unassembled WGS sequence"/>
</dbReference>
<keyword evidence="2" id="KW-0256">Endoplasmic reticulum</keyword>
<evidence type="ECO:0000256" key="1">
    <source>
        <dbReference type="ARBA" id="ARBA00022803"/>
    </source>
</evidence>
<sequence>MDSFTDIRDQLLTLHRTGKFTRLNNNEIDLYYQLNKDFLNYNSNNNKITEFEKFTLYELQFYLSIFKNEDIEAKIILDKLNDKFDSNNSERLIILKSIYLESISNLKDEKETIRQVIQFLKDSQFEIIKSINKSKATNVTSLKTNSNVKDLVKINKRILILSKNLLNRNEYIVKLNEFLNDFPLEFDIWYELSINYEILNQFDKSIYCLQEILLNLPFNYNLIFKIGELYFKIYLQNKNFKSLIYSIKNYIRVLELCENNFKSLVNLNKSIDLLISLNKSDKSIELSDTDLKNYEKINEIAINKLKFIKQNELTNDENLKILNNKVDLI</sequence>
<organism evidence="3 4">
    <name type="scientific">Candida boidinii</name>
    <name type="common">Yeast</name>
    <dbReference type="NCBI Taxonomy" id="5477"/>
    <lineage>
        <taxon>Eukaryota</taxon>
        <taxon>Fungi</taxon>
        <taxon>Dikarya</taxon>
        <taxon>Ascomycota</taxon>
        <taxon>Saccharomycotina</taxon>
        <taxon>Pichiomycetes</taxon>
        <taxon>Pichiales</taxon>
        <taxon>Pichiaceae</taxon>
        <taxon>Ogataea</taxon>
        <taxon>Ogataea/Candida clade</taxon>
    </lineage>
</organism>
<keyword evidence="4" id="KW-1185">Reference proteome</keyword>
<evidence type="ECO:0000313" key="3">
    <source>
        <dbReference type="EMBL" id="GME75520.1"/>
    </source>
</evidence>
<gene>
    <name evidence="3" type="ORF">Cboi02_000481700</name>
</gene>
<reference evidence="3" key="1">
    <citation type="submission" date="2023-04" db="EMBL/GenBank/DDBJ databases">
        <title>Candida boidinii NBRC 10035.</title>
        <authorList>
            <person name="Ichikawa N."/>
            <person name="Sato H."/>
            <person name="Tonouchi N."/>
        </authorList>
    </citation>
    <scope>NUCLEOTIDE SEQUENCE</scope>
    <source>
        <strain evidence="3">NBRC 10035</strain>
    </source>
</reference>
<comment type="subcellular location">
    <subcellularLocation>
        <location evidence="2">Endoplasmic reticulum membrane</location>
        <topology evidence="2">Peripheral membrane protein</topology>
        <orientation evidence="2">Cytoplasmic side</orientation>
    </subcellularLocation>
</comment>
<accession>A0A9W6WJE2</accession>
<comment type="similarity">
    <text evidence="2">Belongs to the EMC2 family.</text>
</comment>
<comment type="caution">
    <text evidence="3">The sequence shown here is derived from an EMBL/GenBank/DDBJ whole genome shotgun (WGS) entry which is preliminary data.</text>
</comment>
<dbReference type="AlphaFoldDB" id="A0A9W6WJE2"/>